<gene>
    <name evidence="2" type="ORF">HETIRDRAFT_442505</name>
</gene>
<evidence type="ECO:0000313" key="3">
    <source>
        <dbReference type="Proteomes" id="UP000030671"/>
    </source>
</evidence>
<dbReference type="eggNOG" id="KOG0134">
    <property type="taxonomic scope" value="Eukaryota"/>
</dbReference>
<reference evidence="2 3" key="1">
    <citation type="journal article" date="2012" name="New Phytol.">
        <title>Insight into trade-off between wood decay and parasitism from the genome of a fungal forest pathogen.</title>
        <authorList>
            <person name="Olson A."/>
            <person name="Aerts A."/>
            <person name="Asiegbu F."/>
            <person name="Belbahri L."/>
            <person name="Bouzid O."/>
            <person name="Broberg A."/>
            <person name="Canback B."/>
            <person name="Coutinho P.M."/>
            <person name="Cullen D."/>
            <person name="Dalman K."/>
            <person name="Deflorio G."/>
            <person name="van Diepen L.T."/>
            <person name="Dunand C."/>
            <person name="Duplessis S."/>
            <person name="Durling M."/>
            <person name="Gonthier P."/>
            <person name="Grimwood J."/>
            <person name="Fossdal C.G."/>
            <person name="Hansson D."/>
            <person name="Henrissat B."/>
            <person name="Hietala A."/>
            <person name="Himmelstrand K."/>
            <person name="Hoffmeister D."/>
            <person name="Hogberg N."/>
            <person name="James T.Y."/>
            <person name="Karlsson M."/>
            <person name="Kohler A."/>
            <person name="Kues U."/>
            <person name="Lee Y.H."/>
            <person name="Lin Y.C."/>
            <person name="Lind M."/>
            <person name="Lindquist E."/>
            <person name="Lombard V."/>
            <person name="Lucas S."/>
            <person name="Lunden K."/>
            <person name="Morin E."/>
            <person name="Murat C."/>
            <person name="Park J."/>
            <person name="Raffaello T."/>
            <person name="Rouze P."/>
            <person name="Salamov A."/>
            <person name="Schmutz J."/>
            <person name="Solheim H."/>
            <person name="Stahlberg J."/>
            <person name="Velez H."/>
            <person name="de Vries R.P."/>
            <person name="Wiebenga A."/>
            <person name="Woodward S."/>
            <person name="Yakovlev I."/>
            <person name="Garbelotto M."/>
            <person name="Martin F."/>
            <person name="Grigoriev I.V."/>
            <person name="Stenlid J."/>
        </authorList>
    </citation>
    <scope>NUCLEOTIDE SEQUENCE [LARGE SCALE GENOMIC DNA]</scope>
    <source>
        <strain evidence="2 3">TC 32-1</strain>
    </source>
</reference>
<dbReference type="InterPro" id="IPR013785">
    <property type="entry name" value="Aldolase_TIM"/>
</dbReference>
<dbReference type="Gene3D" id="3.20.20.70">
    <property type="entry name" value="Aldolase class I"/>
    <property type="match status" value="1"/>
</dbReference>
<dbReference type="FunFam" id="3.20.20.70:FF:000138">
    <property type="entry name" value="NADPH dehydrogenase 1"/>
    <property type="match status" value="1"/>
</dbReference>
<dbReference type="KEGG" id="hir:HETIRDRAFT_442505"/>
<keyword evidence="3" id="KW-1185">Reference proteome</keyword>
<dbReference type="EMBL" id="KI925466">
    <property type="protein sequence ID" value="ETW75280.1"/>
    <property type="molecule type" value="Genomic_DNA"/>
</dbReference>
<name>W4JQD4_HETIT</name>
<dbReference type="InterPro" id="IPR001155">
    <property type="entry name" value="OxRdtase_FMN_N"/>
</dbReference>
<dbReference type="AlphaFoldDB" id="W4JQD4"/>
<proteinExistence type="predicted"/>
<dbReference type="SUPFAM" id="SSF51395">
    <property type="entry name" value="FMN-linked oxidoreductases"/>
    <property type="match status" value="1"/>
</dbReference>
<evidence type="ECO:0000313" key="2">
    <source>
        <dbReference type="EMBL" id="ETW75280.1"/>
    </source>
</evidence>
<evidence type="ECO:0000259" key="1">
    <source>
        <dbReference type="Pfam" id="PF00724"/>
    </source>
</evidence>
<dbReference type="CDD" id="cd02933">
    <property type="entry name" value="OYE_like_FMN"/>
    <property type="match status" value="1"/>
</dbReference>
<dbReference type="PANTHER" id="PTHR22893:SF91">
    <property type="entry name" value="NADPH DEHYDROGENASE 2-RELATED"/>
    <property type="match status" value="1"/>
</dbReference>
<accession>W4JQD4</accession>
<dbReference type="InterPro" id="IPR045247">
    <property type="entry name" value="Oye-like"/>
</dbReference>
<dbReference type="GeneID" id="20675459"/>
<organism evidence="2 3">
    <name type="scientific">Heterobasidion irregulare (strain TC 32-1)</name>
    <dbReference type="NCBI Taxonomy" id="747525"/>
    <lineage>
        <taxon>Eukaryota</taxon>
        <taxon>Fungi</taxon>
        <taxon>Dikarya</taxon>
        <taxon>Basidiomycota</taxon>
        <taxon>Agaricomycotina</taxon>
        <taxon>Agaricomycetes</taxon>
        <taxon>Russulales</taxon>
        <taxon>Bondarzewiaceae</taxon>
        <taxon>Heterobasidion</taxon>
        <taxon>Heterobasidion annosum species complex</taxon>
    </lineage>
</organism>
<dbReference type="InParanoid" id="W4JQD4"/>
<dbReference type="PANTHER" id="PTHR22893">
    <property type="entry name" value="NADH OXIDOREDUCTASE-RELATED"/>
    <property type="match status" value="1"/>
</dbReference>
<dbReference type="FunCoup" id="W4JQD4">
    <property type="interactions" value="241"/>
</dbReference>
<dbReference type="HOGENOM" id="CLU_012153_0_0_1"/>
<dbReference type="GO" id="GO:0010181">
    <property type="term" value="F:FMN binding"/>
    <property type="evidence" value="ECO:0007669"/>
    <property type="project" value="InterPro"/>
</dbReference>
<dbReference type="Pfam" id="PF00724">
    <property type="entry name" value="Oxidored_FMN"/>
    <property type="match status" value="1"/>
</dbReference>
<dbReference type="OrthoDB" id="276546at2759"/>
<dbReference type="GO" id="GO:0003959">
    <property type="term" value="F:NADPH dehydrogenase activity"/>
    <property type="evidence" value="ECO:0007669"/>
    <property type="project" value="TreeGrafter"/>
</dbReference>
<sequence>MSSSKLFQPIKVGDITLQHRIIMAPLTRFRANLKHEQEDIAVEYYKQRASVPGTLLVSEGVFVTGRAGGGKHIPGIWSEEQIKRWKKITNAVHEQGSFIYLQLWALGRAASVEALAEEDPSFSYIGAGSVKLSDRDRAPRALTIAEIKEFVQFYATAASNAVHKAGFDGVEIHGAHGYLVDQFIQDNSNNRTDEYGGSIENRTRFALEVIDAVSKAVGPQKVGIRLSPWNPWQDMRMSDPVPTFSRLVTRIRDEHPNFGYIHVVEPRLAGIADREAQEGESNDFLREIWGPRVYIAAGGFTREDAIKTADEKGGLIAYGRYFISNPDLPRRLKENIPLTPYNRETFYTPEDPVGYIDYPFAGGEAISAAA</sequence>
<dbReference type="Proteomes" id="UP000030671">
    <property type="component" value="Unassembled WGS sequence"/>
</dbReference>
<protein>
    <recommendedName>
        <fullName evidence="1">NADH:flavin oxidoreductase/NADH oxidase N-terminal domain-containing protein</fullName>
    </recommendedName>
</protein>
<dbReference type="RefSeq" id="XP_009552713.1">
    <property type="nucleotide sequence ID" value="XM_009554418.1"/>
</dbReference>
<feature type="domain" description="NADH:flavin oxidoreductase/NADH oxidase N-terminal" evidence="1">
    <location>
        <begin position="5"/>
        <end position="338"/>
    </location>
</feature>